<dbReference type="RefSeq" id="XP_047740790.1">
    <property type="nucleotide sequence ID" value="XM_047884834.1"/>
</dbReference>
<proteinExistence type="predicted"/>
<sequence>MKSTIAGALDSDSSADEDFDLSSFSAACDPSLAGVYQTSGAILTDDRSVAVDCVTGDTELDLVLRDVKRACSAVRVQLLGGRSHVVTHAASIRPGATSASLSGHSYVLSLAAEILSSRVTIRSSDGPEKTTSSEVRINATSDDDLKLLPDVTVTRQASEDGELPRVSDAWLRKLQRRYGFSYFHPDEEEVISERCQQVALDEQLLATGALASRYAEHRNVNPKKLIRLEVNCDEGIIKKKRPKKSITATEDGKIIPPALAKCSHDKAQIVEKKLKAVKNCTQDSQQCHMIKASNIEDGVPSLSKKTKNRKRGPKKVKKSKVIEK</sequence>
<gene>
    <name evidence="3" type="primary">LOC108671058</name>
</gene>
<dbReference type="OrthoDB" id="10596247at2759"/>
<protein>
    <submittedName>
        <fullName evidence="3">Uncharacterized protein LOC108671058 isoform X1</fullName>
    </submittedName>
</protein>
<feature type="compositionally biased region" description="Basic residues" evidence="1">
    <location>
        <begin position="304"/>
        <end position="324"/>
    </location>
</feature>
<evidence type="ECO:0000313" key="3">
    <source>
        <dbReference type="RefSeq" id="XP_047740790.1"/>
    </source>
</evidence>
<evidence type="ECO:0000313" key="2">
    <source>
        <dbReference type="Proteomes" id="UP000694843"/>
    </source>
</evidence>
<organism evidence="2 3">
    <name type="scientific">Hyalella azteca</name>
    <name type="common">Amphipod</name>
    <dbReference type="NCBI Taxonomy" id="294128"/>
    <lineage>
        <taxon>Eukaryota</taxon>
        <taxon>Metazoa</taxon>
        <taxon>Ecdysozoa</taxon>
        <taxon>Arthropoda</taxon>
        <taxon>Crustacea</taxon>
        <taxon>Multicrustacea</taxon>
        <taxon>Malacostraca</taxon>
        <taxon>Eumalacostraca</taxon>
        <taxon>Peracarida</taxon>
        <taxon>Amphipoda</taxon>
        <taxon>Senticaudata</taxon>
        <taxon>Talitrida</taxon>
        <taxon>Talitroidea</taxon>
        <taxon>Hyalellidae</taxon>
        <taxon>Hyalella</taxon>
    </lineage>
</organism>
<dbReference type="AlphaFoldDB" id="A0A979FU99"/>
<dbReference type="GeneID" id="108671058"/>
<feature type="region of interest" description="Disordered" evidence="1">
    <location>
        <begin position="292"/>
        <end position="324"/>
    </location>
</feature>
<name>A0A979FU99_HYAAZ</name>
<accession>A0A979FU99</accession>
<keyword evidence="2" id="KW-1185">Reference proteome</keyword>
<dbReference type="Proteomes" id="UP000694843">
    <property type="component" value="Unplaced"/>
</dbReference>
<reference evidence="3" key="1">
    <citation type="submission" date="2025-08" db="UniProtKB">
        <authorList>
            <consortium name="RefSeq"/>
        </authorList>
    </citation>
    <scope>IDENTIFICATION</scope>
    <source>
        <tissue evidence="3">Whole organism</tissue>
    </source>
</reference>
<evidence type="ECO:0000256" key="1">
    <source>
        <dbReference type="SAM" id="MobiDB-lite"/>
    </source>
</evidence>